<gene>
    <name evidence="18" type="ORF">Cgig2_005197</name>
</gene>
<evidence type="ECO:0008006" key="20">
    <source>
        <dbReference type="Google" id="ProtNLM"/>
    </source>
</evidence>
<dbReference type="InterPro" id="IPR004198">
    <property type="entry name" value="Znf_C5HC2"/>
</dbReference>
<dbReference type="PROSITE" id="PS51184">
    <property type="entry name" value="JMJC"/>
    <property type="match status" value="1"/>
</dbReference>
<dbReference type="PROSITE" id="PS51542">
    <property type="entry name" value="FYRN"/>
    <property type="match status" value="1"/>
</dbReference>
<dbReference type="Gene3D" id="2.60.120.650">
    <property type="entry name" value="Cupin"/>
    <property type="match status" value="1"/>
</dbReference>
<evidence type="ECO:0000256" key="13">
    <source>
        <dbReference type="ARBA" id="ARBA00050935"/>
    </source>
</evidence>
<dbReference type="Pfam" id="PF05965">
    <property type="entry name" value="FYRC"/>
    <property type="match status" value="1"/>
</dbReference>
<feature type="compositionally biased region" description="Polar residues" evidence="15">
    <location>
        <begin position="920"/>
        <end position="930"/>
    </location>
</feature>
<dbReference type="SMART" id="SM00558">
    <property type="entry name" value="JmjC"/>
    <property type="match status" value="1"/>
</dbReference>
<comment type="catalytic activity">
    <reaction evidence="13">
        <text>N(6)-methyl-L-lysyl(4)-[histone H3] + 2-oxoglutarate + O2 = L-lysyl(4)-[histone H3] + formaldehyde + succinate + CO2</text>
        <dbReference type="Rhea" id="RHEA:60220"/>
        <dbReference type="Rhea" id="RHEA-COMP:15543"/>
        <dbReference type="Rhea" id="RHEA-COMP:15547"/>
        <dbReference type="ChEBI" id="CHEBI:15379"/>
        <dbReference type="ChEBI" id="CHEBI:16526"/>
        <dbReference type="ChEBI" id="CHEBI:16810"/>
        <dbReference type="ChEBI" id="CHEBI:16842"/>
        <dbReference type="ChEBI" id="CHEBI:29969"/>
        <dbReference type="ChEBI" id="CHEBI:30031"/>
        <dbReference type="ChEBI" id="CHEBI:61929"/>
    </reaction>
    <physiologicalReaction direction="left-to-right" evidence="13">
        <dbReference type="Rhea" id="RHEA:60221"/>
    </physiologicalReaction>
</comment>
<evidence type="ECO:0000256" key="4">
    <source>
        <dbReference type="ARBA" id="ARBA00022723"/>
    </source>
</evidence>
<keyword evidence="9" id="KW-0805">Transcription regulation</keyword>
<evidence type="ECO:0000256" key="3">
    <source>
        <dbReference type="ARBA" id="ARBA00006801"/>
    </source>
</evidence>
<accession>A0A9Q1QHD9</accession>
<reference evidence="18" key="1">
    <citation type="submission" date="2022-04" db="EMBL/GenBank/DDBJ databases">
        <title>Carnegiea gigantea Genome sequencing and assembly v2.</title>
        <authorList>
            <person name="Copetti D."/>
            <person name="Sanderson M.J."/>
            <person name="Burquez A."/>
            <person name="Wojciechowski M.F."/>
        </authorList>
    </citation>
    <scope>NUCLEOTIDE SEQUENCE</scope>
    <source>
        <strain evidence="18">SGP5-SGP5p</strain>
        <tissue evidence="18">Aerial part</tissue>
    </source>
</reference>
<dbReference type="GO" id="GO:0034647">
    <property type="term" value="F:histone H3K4me/H3K4me2/H3K4me3 demethylase activity"/>
    <property type="evidence" value="ECO:0007669"/>
    <property type="project" value="TreeGrafter"/>
</dbReference>
<dbReference type="PROSITE" id="PS51543">
    <property type="entry name" value="FYRC"/>
    <property type="match status" value="1"/>
</dbReference>
<dbReference type="GO" id="GO:0005634">
    <property type="term" value="C:nucleus"/>
    <property type="evidence" value="ECO:0007669"/>
    <property type="project" value="UniProtKB-SubCell"/>
</dbReference>
<feature type="region of interest" description="Disordered" evidence="15">
    <location>
        <begin position="742"/>
        <end position="794"/>
    </location>
</feature>
<dbReference type="EMBL" id="JAKOGI010000144">
    <property type="protein sequence ID" value="KAJ8442257.1"/>
    <property type="molecule type" value="Genomic_DNA"/>
</dbReference>
<evidence type="ECO:0000313" key="19">
    <source>
        <dbReference type="Proteomes" id="UP001153076"/>
    </source>
</evidence>
<dbReference type="SMART" id="SM00542">
    <property type="entry name" value="FYRC"/>
    <property type="match status" value="1"/>
</dbReference>
<dbReference type="GO" id="GO:0048731">
    <property type="term" value="P:system development"/>
    <property type="evidence" value="ECO:0007669"/>
    <property type="project" value="UniProtKB-ARBA"/>
</dbReference>
<feature type="domain" description="JmjC" evidence="17">
    <location>
        <begin position="338"/>
        <end position="494"/>
    </location>
</feature>
<keyword evidence="19" id="KW-1185">Reference proteome</keyword>
<feature type="domain" description="JmjN" evidence="16">
    <location>
        <begin position="142"/>
        <end position="183"/>
    </location>
</feature>
<dbReference type="InterPro" id="IPR003888">
    <property type="entry name" value="FYrich_N"/>
</dbReference>
<comment type="similarity">
    <text evidence="3">Belongs to the JARID1 histone demethylase family.</text>
</comment>
<dbReference type="InterPro" id="IPR003347">
    <property type="entry name" value="JmjC_dom"/>
</dbReference>
<evidence type="ECO:0000256" key="2">
    <source>
        <dbReference type="ARBA" id="ARBA00004123"/>
    </source>
</evidence>
<dbReference type="Pfam" id="PF02375">
    <property type="entry name" value="JmjN"/>
    <property type="match status" value="1"/>
</dbReference>
<dbReference type="GO" id="GO:0051093">
    <property type="term" value="P:negative regulation of developmental process"/>
    <property type="evidence" value="ECO:0007669"/>
    <property type="project" value="UniProtKB-ARBA"/>
</dbReference>
<dbReference type="GO" id="GO:0000785">
    <property type="term" value="C:chromatin"/>
    <property type="evidence" value="ECO:0007669"/>
    <property type="project" value="TreeGrafter"/>
</dbReference>
<dbReference type="GO" id="GO:0046872">
    <property type="term" value="F:metal ion binding"/>
    <property type="evidence" value="ECO:0007669"/>
    <property type="project" value="UniProtKB-KW"/>
</dbReference>
<keyword evidence="6" id="KW-0223">Dioxygenase</keyword>
<feature type="compositionally biased region" description="Basic and acidic residues" evidence="15">
    <location>
        <begin position="56"/>
        <end position="66"/>
    </location>
</feature>
<feature type="compositionally biased region" description="Basic residues" evidence="15">
    <location>
        <begin position="221"/>
        <end position="231"/>
    </location>
</feature>
<evidence type="ECO:0000256" key="12">
    <source>
        <dbReference type="ARBA" id="ARBA00050619"/>
    </source>
</evidence>
<keyword evidence="7" id="KW-0560">Oxidoreductase</keyword>
<dbReference type="SUPFAM" id="SSF51197">
    <property type="entry name" value="Clavaminate synthase-like"/>
    <property type="match status" value="1"/>
</dbReference>
<dbReference type="FunFam" id="3.30.160.360:FF:000005">
    <property type="entry name" value="Putative lysine-specific demethylase JMJ16"/>
    <property type="match status" value="1"/>
</dbReference>
<evidence type="ECO:0000256" key="15">
    <source>
        <dbReference type="SAM" id="MobiDB-lite"/>
    </source>
</evidence>
<evidence type="ECO:0000256" key="9">
    <source>
        <dbReference type="ARBA" id="ARBA00023015"/>
    </source>
</evidence>
<keyword evidence="5" id="KW-0156">Chromatin regulator</keyword>
<evidence type="ECO:0000256" key="7">
    <source>
        <dbReference type="ARBA" id="ARBA00023002"/>
    </source>
</evidence>
<evidence type="ECO:0000259" key="17">
    <source>
        <dbReference type="PROSITE" id="PS51184"/>
    </source>
</evidence>
<keyword evidence="11" id="KW-0539">Nucleus</keyword>
<keyword evidence="8" id="KW-0408">Iron</keyword>
<dbReference type="Gene3D" id="3.30.160.360">
    <property type="match status" value="1"/>
</dbReference>
<evidence type="ECO:0000256" key="6">
    <source>
        <dbReference type="ARBA" id="ARBA00022964"/>
    </source>
</evidence>
<comment type="catalytic activity">
    <reaction evidence="12">
        <text>N(6),N(6)-dimethyl-L-lysyl(4)-[histone H3] + 2-oxoglutarate + O2 = N(6)-methyl-L-lysyl(4)-[histone H3] + formaldehyde + succinate + CO2</text>
        <dbReference type="Rhea" id="RHEA:60216"/>
        <dbReference type="Rhea" id="RHEA-COMP:15540"/>
        <dbReference type="Rhea" id="RHEA-COMP:15543"/>
        <dbReference type="ChEBI" id="CHEBI:15379"/>
        <dbReference type="ChEBI" id="CHEBI:16526"/>
        <dbReference type="ChEBI" id="CHEBI:16810"/>
        <dbReference type="ChEBI" id="CHEBI:16842"/>
        <dbReference type="ChEBI" id="CHEBI:30031"/>
        <dbReference type="ChEBI" id="CHEBI:61929"/>
        <dbReference type="ChEBI" id="CHEBI:61976"/>
    </reaction>
    <physiologicalReaction direction="left-to-right" evidence="12">
        <dbReference type="Rhea" id="RHEA:60217"/>
    </physiologicalReaction>
</comment>
<evidence type="ECO:0000256" key="11">
    <source>
        <dbReference type="ARBA" id="ARBA00023242"/>
    </source>
</evidence>
<dbReference type="InterPro" id="IPR003349">
    <property type="entry name" value="JmjN"/>
</dbReference>
<comment type="cofactor">
    <cofactor evidence="1">
        <name>Fe(2+)</name>
        <dbReference type="ChEBI" id="CHEBI:29033"/>
    </cofactor>
</comment>
<dbReference type="SMART" id="SM00545">
    <property type="entry name" value="JmjN"/>
    <property type="match status" value="1"/>
</dbReference>
<organism evidence="18 19">
    <name type="scientific">Carnegiea gigantea</name>
    <dbReference type="NCBI Taxonomy" id="171969"/>
    <lineage>
        <taxon>Eukaryota</taxon>
        <taxon>Viridiplantae</taxon>
        <taxon>Streptophyta</taxon>
        <taxon>Embryophyta</taxon>
        <taxon>Tracheophyta</taxon>
        <taxon>Spermatophyta</taxon>
        <taxon>Magnoliopsida</taxon>
        <taxon>eudicotyledons</taxon>
        <taxon>Gunneridae</taxon>
        <taxon>Pentapetalae</taxon>
        <taxon>Caryophyllales</taxon>
        <taxon>Cactineae</taxon>
        <taxon>Cactaceae</taxon>
        <taxon>Cactoideae</taxon>
        <taxon>Echinocereeae</taxon>
        <taxon>Carnegiea</taxon>
    </lineage>
</organism>
<dbReference type="Pfam" id="PF02928">
    <property type="entry name" value="zf-C5HC2"/>
    <property type="match status" value="1"/>
</dbReference>
<dbReference type="Proteomes" id="UP001153076">
    <property type="component" value="Unassembled WGS sequence"/>
</dbReference>
<evidence type="ECO:0000256" key="10">
    <source>
        <dbReference type="ARBA" id="ARBA00023163"/>
    </source>
</evidence>
<dbReference type="PANTHER" id="PTHR10694">
    <property type="entry name" value="LYSINE-SPECIFIC DEMETHYLASE"/>
    <property type="match status" value="1"/>
</dbReference>
<feature type="region of interest" description="Disordered" evidence="15">
    <location>
        <begin position="221"/>
        <end position="245"/>
    </location>
</feature>
<evidence type="ECO:0000256" key="8">
    <source>
        <dbReference type="ARBA" id="ARBA00023004"/>
    </source>
</evidence>
<comment type="subcellular location">
    <subcellularLocation>
        <location evidence="2">Nucleus</location>
    </subcellularLocation>
</comment>
<dbReference type="PANTHER" id="PTHR10694:SF113">
    <property type="entry name" value="PROTEIN JUMONJI"/>
    <property type="match status" value="1"/>
</dbReference>
<dbReference type="AlphaFoldDB" id="A0A9Q1QHD9"/>
<dbReference type="SMART" id="SM00541">
    <property type="entry name" value="FYRN"/>
    <property type="match status" value="1"/>
</dbReference>
<evidence type="ECO:0000256" key="14">
    <source>
        <dbReference type="ARBA" id="ARBA00051640"/>
    </source>
</evidence>
<dbReference type="Pfam" id="PF05964">
    <property type="entry name" value="FYRN"/>
    <property type="match status" value="1"/>
</dbReference>
<evidence type="ECO:0000259" key="16">
    <source>
        <dbReference type="PROSITE" id="PS51183"/>
    </source>
</evidence>
<feature type="region of interest" description="Disordered" evidence="15">
    <location>
        <begin position="914"/>
        <end position="938"/>
    </location>
</feature>
<keyword evidence="10" id="KW-0804">Transcription</keyword>
<evidence type="ECO:0000313" key="18">
    <source>
        <dbReference type="EMBL" id="KAJ8442257.1"/>
    </source>
</evidence>
<dbReference type="Pfam" id="PF02373">
    <property type="entry name" value="JmjC"/>
    <property type="match status" value="1"/>
</dbReference>
<protein>
    <recommendedName>
        <fullName evidence="20">Lysine-specific demethylase JMJ16</fullName>
    </recommendedName>
</protein>
<feature type="region of interest" description="Disordered" evidence="15">
    <location>
        <begin position="41"/>
        <end position="73"/>
    </location>
</feature>
<dbReference type="PROSITE" id="PS51183">
    <property type="entry name" value="JMJN"/>
    <property type="match status" value="1"/>
</dbReference>
<dbReference type="GO" id="GO:0045814">
    <property type="term" value="P:negative regulation of gene expression, epigenetic"/>
    <property type="evidence" value="ECO:0007669"/>
    <property type="project" value="UniProtKB-ARBA"/>
</dbReference>
<dbReference type="OrthoDB" id="1678912at2759"/>
<comment type="catalytic activity">
    <reaction evidence="14">
        <text>N(6),N(6),N(6)-trimethyl-L-lysyl(4)-[histone H3] + 2-oxoglutarate + O2 = N(6),N(6)-dimethyl-L-lysyl(4)-[histone H3] + formaldehyde + succinate + CO2</text>
        <dbReference type="Rhea" id="RHEA:60212"/>
        <dbReference type="Rhea" id="RHEA-COMP:15537"/>
        <dbReference type="Rhea" id="RHEA-COMP:15540"/>
        <dbReference type="ChEBI" id="CHEBI:15379"/>
        <dbReference type="ChEBI" id="CHEBI:16526"/>
        <dbReference type="ChEBI" id="CHEBI:16810"/>
        <dbReference type="ChEBI" id="CHEBI:16842"/>
        <dbReference type="ChEBI" id="CHEBI:30031"/>
        <dbReference type="ChEBI" id="CHEBI:61961"/>
        <dbReference type="ChEBI" id="CHEBI:61976"/>
    </reaction>
    <physiologicalReaction direction="left-to-right" evidence="14">
        <dbReference type="Rhea" id="RHEA:60213"/>
    </physiologicalReaction>
</comment>
<dbReference type="InterPro" id="IPR003889">
    <property type="entry name" value="FYrich_C"/>
</dbReference>
<proteinExistence type="inferred from homology"/>
<evidence type="ECO:0000256" key="1">
    <source>
        <dbReference type="ARBA" id="ARBA00001954"/>
    </source>
</evidence>
<comment type="caution">
    <text evidence="18">The sequence shown here is derived from an EMBL/GenBank/DDBJ whole genome shotgun (WGS) entry which is preliminary data.</text>
</comment>
<keyword evidence="4" id="KW-0479">Metal-binding</keyword>
<evidence type="ECO:0000256" key="5">
    <source>
        <dbReference type="ARBA" id="ARBA00022853"/>
    </source>
</evidence>
<name>A0A9Q1QHD9_9CARY</name>
<sequence length="1190" mass="132271">MGTELVQTCLKEEDLDFPAVPPGFESFTSFKLKKVENAANEPSCSVSSNNSQQESAHVKAELEHGGARKISRSLRRRSGINHGKFSQCSDEESDSEQLCNNFAAKPGLPKGVIRGCAECESCQKVIARWRPEDARRPELEEVPAFYPNEEEFRDTIKYIEQIRPKAEPYGICRIVPPPSWKPPCPLKQKDIWEKSKFATRVQKVDKLQNRYASRKLLKIHSHARKKRRRCSRMGPESGAGSGKKLEQQEAEFGFEPGPDFTLDAFQRYADYFKTEYFRTENSTYSEPSVETIEGEYWRVVEKATEEIEVLYGADVETGVFGSGFPKLSDQGYSSSAEEYVKSGWNLNNLPRLPGSVLSYENADISGVQVPWLYHVEDHHLYSLNYMHFGAPKMWYGVPGNGAVKLEDAMKKHLPDLFDEQPDLLHKLVTQLSPSILKSAGVPVYRCVQNAGEFVITFPRAYHAGFNCGFNCAEAVNVAPVDWFPLGQIAVELYREQGRKTTISHDKLLLGAAREAVKANWELNLLRRNTMYNLSWKNVCGKDGILAKSLRERVETENVRREFLCKYSKALKMENSFDSATERECSVCFFDLHLSAAGCHCSPNRFACLNHAKEMCSCGWDNKFFLFRYDIAELNLLVDALEGKLSAIYRWARLDLGLVLSSCISKDNGQVPGPSGAFPVPSGENFGSQANSLPLSSLKGKDSIAKVSTDLSLSVGRTASIHKGTEAVLALEATKIPPIKLSRQMKQKSDPADQLMLGPQLKSSHGEDDVICLSDDETEESNKPEETLCEDGPGVPEMAEVSDYKLSLCDLANAALAAEANLNSMSDGQKDDCFSCSTSPKDENDIKDETAALADEHNLSCHQGSVSSIVEKRDPDGSTSDSIIENIATALSVGRSIEVRDASLVQRSDTRVLDDARTLPGSPSCSQSSVGKSHRQKGPRIAKVVRRINCNVEPLEFGMVIPGNLWSNSRAIFPKGFKSRIRYINIRDPTNMCNYISEILDGGSKGPLFMVFLENCPSEVFVHVSPTRCWEIVRERVNQEITKQHKLGRMKLPPLQPPGSLDGLEMFGFTSPAIIQISADHGSLSQQPLIPMTKGLSLVLIAIEALDKDRMCTAYWSSRPLSHIAQSFQSTGNNRNLICVPEEAALGADTILRGLFKKANPEELHSLTVILSNNHSLVTRLLEEEIQKRSS</sequence>
<feature type="compositionally biased region" description="Polar residues" evidence="15">
    <location>
        <begin position="41"/>
        <end position="55"/>
    </location>
</feature>